<feature type="region of interest" description="Disordered" evidence="2">
    <location>
        <begin position="258"/>
        <end position="278"/>
    </location>
</feature>
<dbReference type="OrthoDB" id="9809989at2"/>
<dbReference type="GO" id="GO:0030246">
    <property type="term" value="F:carbohydrate binding"/>
    <property type="evidence" value="ECO:0007669"/>
    <property type="project" value="InterPro"/>
</dbReference>
<dbReference type="SUPFAM" id="SSF49452">
    <property type="entry name" value="Starch-binding domain-like"/>
    <property type="match status" value="1"/>
</dbReference>
<dbReference type="InterPro" id="IPR032812">
    <property type="entry name" value="SbsA_Ig"/>
</dbReference>
<feature type="domain" description="SbsA Ig-like" evidence="3">
    <location>
        <begin position="42"/>
        <end position="142"/>
    </location>
</feature>
<dbReference type="InterPro" id="IPR013784">
    <property type="entry name" value="Carb-bd-like_fold"/>
</dbReference>
<reference evidence="5" key="1">
    <citation type="submission" date="2016-10" db="EMBL/GenBank/DDBJ databases">
        <authorList>
            <person name="Varghese N."/>
            <person name="Submissions S."/>
        </authorList>
    </citation>
    <scope>NUCLEOTIDE SEQUENCE [LARGE SCALE GENOMIC DNA]</scope>
    <source>
        <strain evidence="5">DSM 14807</strain>
    </source>
</reference>
<evidence type="ECO:0000256" key="2">
    <source>
        <dbReference type="SAM" id="MobiDB-lite"/>
    </source>
</evidence>
<dbReference type="RefSeq" id="WP_092458612.1">
    <property type="nucleotide sequence ID" value="NZ_FPCJ01000001.1"/>
</dbReference>
<gene>
    <name evidence="4" type="ORF">SAMN05660895_1030</name>
</gene>
<dbReference type="Pfam" id="PF13205">
    <property type="entry name" value="Big_5"/>
    <property type="match status" value="1"/>
</dbReference>
<accession>A0A1I7N9C9</accession>
<protein>
    <submittedName>
        <fullName evidence="4">Ig-like domain-containing protein</fullName>
    </submittedName>
</protein>
<sequence length="481" mass="54365">MIRYAKSRWKASIVAIVSCLLFLCALWQRCANIVPPSGGPKDTIPPVLVSAVPPDSTLHFHSDRIVFTFNEYVQLANNYNDVLIFAPRLRRQPIVNVKLRTITILLKDTLQPHTTYQINFGNTIQDIDEGNAIPDFSYIFSTGNYLDSLQISGTVLDAETGLPDSNVLVMLYKNLRDSVVSREKPLYYTRTNGTGHFLLHNLPADTFKIFALKEENNSLMYDDVGKEAIAFMNHPIALHGDIQGLKLYLFREEVPADTSRQHSSSASTSPSGQSHSFTVQMNLDNGRQSLIAPLQLQFSQPVAFIDSNKISLLEDTLLHPVTFHIKLDDSLHQQLQVFAQWKENMPYQLRIADSAIMDTAHQVLKADTLAFQTKKLSDYGSVTLELHGLDTGYHHNVLQIVKDQRVVYHTLIQQTTVRIPLFDPGDYQLRVLKDENDNGRWDTGSYYGPHPRQPEKVIAIPGKITVRANWDNTWIVDVPAD</sequence>
<organism evidence="4 5">
    <name type="scientific">Thermoflavifilum thermophilum</name>
    <dbReference type="NCBI Taxonomy" id="1393122"/>
    <lineage>
        <taxon>Bacteria</taxon>
        <taxon>Pseudomonadati</taxon>
        <taxon>Bacteroidota</taxon>
        <taxon>Chitinophagia</taxon>
        <taxon>Chitinophagales</taxon>
        <taxon>Chitinophagaceae</taxon>
        <taxon>Thermoflavifilum</taxon>
    </lineage>
</organism>
<evidence type="ECO:0000313" key="5">
    <source>
        <dbReference type="Proteomes" id="UP000199537"/>
    </source>
</evidence>
<proteinExistence type="predicted"/>
<evidence type="ECO:0000259" key="3">
    <source>
        <dbReference type="Pfam" id="PF13205"/>
    </source>
</evidence>
<dbReference type="AlphaFoldDB" id="A0A1I7N9C9"/>
<keyword evidence="5" id="KW-1185">Reference proteome</keyword>
<dbReference type="STRING" id="1393122.SAMN05660895_1030"/>
<evidence type="ECO:0000313" key="4">
    <source>
        <dbReference type="EMBL" id="SFV31280.1"/>
    </source>
</evidence>
<dbReference type="EMBL" id="FPCJ01000001">
    <property type="protein sequence ID" value="SFV31280.1"/>
    <property type="molecule type" value="Genomic_DNA"/>
</dbReference>
<keyword evidence="1" id="KW-0732">Signal</keyword>
<dbReference type="Proteomes" id="UP000199537">
    <property type="component" value="Unassembled WGS sequence"/>
</dbReference>
<feature type="compositionally biased region" description="Low complexity" evidence="2">
    <location>
        <begin position="261"/>
        <end position="276"/>
    </location>
</feature>
<name>A0A1I7N9C9_9BACT</name>
<evidence type="ECO:0000256" key="1">
    <source>
        <dbReference type="ARBA" id="ARBA00022729"/>
    </source>
</evidence>